<evidence type="ECO:0000256" key="1">
    <source>
        <dbReference type="ARBA" id="ARBA00006484"/>
    </source>
</evidence>
<keyword evidence="2" id="KW-0560">Oxidoreductase</keyword>
<dbReference type="InterPro" id="IPR002347">
    <property type="entry name" value="SDR_fam"/>
</dbReference>
<feature type="domain" description="Ketoreductase" evidence="4">
    <location>
        <begin position="7"/>
        <end position="189"/>
    </location>
</feature>
<dbReference type="GO" id="GO:0016020">
    <property type="term" value="C:membrane"/>
    <property type="evidence" value="ECO:0007669"/>
    <property type="project" value="TreeGrafter"/>
</dbReference>
<accession>A0A423PQB0</accession>
<comment type="caution">
    <text evidence="5">The sequence shown here is derived from an EMBL/GenBank/DDBJ whole genome shotgun (WGS) entry which is preliminary data.</text>
</comment>
<dbReference type="PANTHER" id="PTHR44196:SF1">
    <property type="entry name" value="DEHYDROGENASE_REDUCTASE SDR FAMILY MEMBER 7B"/>
    <property type="match status" value="1"/>
</dbReference>
<evidence type="ECO:0000256" key="3">
    <source>
        <dbReference type="RuleBase" id="RU000363"/>
    </source>
</evidence>
<comment type="similarity">
    <text evidence="1 3">Belongs to the short-chain dehydrogenases/reductases (SDR) family.</text>
</comment>
<name>A0A423PQB0_9GAMM</name>
<dbReference type="EMBL" id="AYKH01000012">
    <property type="protein sequence ID" value="ROO27780.1"/>
    <property type="molecule type" value="Genomic_DNA"/>
</dbReference>
<evidence type="ECO:0000313" key="5">
    <source>
        <dbReference type="EMBL" id="ROO27780.1"/>
    </source>
</evidence>
<proteinExistence type="inferred from homology"/>
<sequence>MKTLKSRIVVITGAGSGIGRSLALEGARRGARLALCDVNDTGLAETAAACDGAEVLTAHVDVADRGAVEVFRDQVATRFGGVDVVINNAGVAHAQTIEDSRYDDFEWIMGINFWGVVHGTKAFLPLLRERDSAALINVSSVFGIISVPTQGTYNASKFAVRGFTEALRHEMAGSNIHVMCVHPGGIRTNIARTARFYVGPDGGTDHDRATGFFDRIARTTPDQAAAKILKDLARRRGRCLIGADAVALAAVARAAPERYWSILSRLMPKSRAA</sequence>
<dbReference type="InterPro" id="IPR020904">
    <property type="entry name" value="Sc_DH/Rdtase_CS"/>
</dbReference>
<dbReference type="PROSITE" id="PS00061">
    <property type="entry name" value="ADH_SHORT"/>
    <property type="match status" value="1"/>
</dbReference>
<dbReference type="PRINTS" id="PR00081">
    <property type="entry name" value="GDHRDH"/>
</dbReference>
<dbReference type="FunFam" id="3.40.50.720:FF:000084">
    <property type="entry name" value="Short-chain dehydrogenase reductase"/>
    <property type="match status" value="1"/>
</dbReference>
<dbReference type="InterPro" id="IPR036291">
    <property type="entry name" value="NAD(P)-bd_dom_sf"/>
</dbReference>
<keyword evidence="6" id="KW-1185">Reference proteome</keyword>
<dbReference type="RefSeq" id="WP_123630972.1">
    <property type="nucleotide sequence ID" value="NZ_AYKH01000012.1"/>
</dbReference>
<dbReference type="PANTHER" id="PTHR44196">
    <property type="entry name" value="DEHYDROGENASE/REDUCTASE SDR FAMILY MEMBER 7B"/>
    <property type="match status" value="1"/>
</dbReference>
<dbReference type="GO" id="GO:0016491">
    <property type="term" value="F:oxidoreductase activity"/>
    <property type="evidence" value="ECO:0007669"/>
    <property type="project" value="UniProtKB-KW"/>
</dbReference>
<dbReference type="AlphaFoldDB" id="A0A423PQB0"/>
<dbReference type="SMART" id="SM00822">
    <property type="entry name" value="PKS_KR"/>
    <property type="match status" value="1"/>
</dbReference>
<dbReference type="PRINTS" id="PR00080">
    <property type="entry name" value="SDRFAMILY"/>
</dbReference>
<dbReference type="InterPro" id="IPR057326">
    <property type="entry name" value="KR_dom"/>
</dbReference>
<evidence type="ECO:0000259" key="4">
    <source>
        <dbReference type="SMART" id="SM00822"/>
    </source>
</evidence>
<gene>
    <name evidence="5" type="ORF">SAOR_08125</name>
</gene>
<dbReference type="Gene3D" id="3.40.50.720">
    <property type="entry name" value="NAD(P)-binding Rossmann-like Domain"/>
    <property type="match status" value="1"/>
</dbReference>
<organism evidence="5 6">
    <name type="scientific">Salinisphaera orenii MK-B5</name>
    <dbReference type="NCBI Taxonomy" id="856730"/>
    <lineage>
        <taxon>Bacteria</taxon>
        <taxon>Pseudomonadati</taxon>
        <taxon>Pseudomonadota</taxon>
        <taxon>Gammaproteobacteria</taxon>
        <taxon>Salinisphaerales</taxon>
        <taxon>Salinisphaeraceae</taxon>
        <taxon>Salinisphaera</taxon>
    </lineage>
</organism>
<dbReference type="Proteomes" id="UP000283993">
    <property type="component" value="Unassembled WGS sequence"/>
</dbReference>
<dbReference type="Pfam" id="PF00106">
    <property type="entry name" value="adh_short"/>
    <property type="match status" value="1"/>
</dbReference>
<evidence type="ECO:0000256" key="2">
    <source>
        <dbReference type="ARBA" id="ARBA00023002"/>
    </source>
</evidence>
<dbReference type="SUPFAM" id="SSF51735">
    <property type="entry name" value="NAD(P)-binding Rossmann-fold domains"/>
    <property type="match status" value="1"/>
</dbReference>
<evidence type="ECO:0000313" key="6">
    <source>
        <dbReference type="Proteomes" id="UP000283993"/>
    </source>
</evidence>
<protein>
    <submittedName>
        <fullName evidence="5">Short-chain dehydrogenase</fullName>
    </submittedName>
</protein>
<reference evidence="5 6" key="1">
    <citation type="submission" date="2013-10" db="EMBL/GenBank/DDBJ databases">
        <title>Salinisphaera orenii MK-B5 Genome Sequencing.</title>
        <authorList>
            <person name="Lai Q."/>
            <person name="Li C."/>
            <person name="Shao Z."/>
        </authorList>
    </citation>
    <scope>NUCLEOTIDE SEQUENCE [LARGE SCALE GENOMIC DNA]</scope>
    <source>
        <strain evidence="5 6">MK-B5</strain>
    </source>
</reference>